<feature type="region of interest" description="Disordered" evidence="1">
    <location>
        <begin position="504"/>
        <end position="526"/>
    </location>
</feature>
<accession>A0A7R8WKW2</accession>
<dbReference type="InterPro" id="IPR008936">
    <property type="entry name" value="Rho_GTPase_activation_prot"/>
</dbReference>
<protein>
    <submittedName>
        <fullName evidence="2">Uncharacterized protein</fullName>
    </submittedName>
</protein>
<sequence>MSLSDILEGSRPARHVTIRFEQNIFRCRNHTLNELSTRCLMVMKFRKAGRLARNDQFFFNGEKLTMSSTYDYLGVTFQPSLTFSKHILRRKASALAATGSLRHLHLLSIPTALKIFQMKIKPMATYGFDSIAPYMNAQQLIEIDRVKTIFLKKALRISRRESATLALHLCDTTTLAIDLKEQDGIEFKEETWSKYMDHRREREENYVEQGYRRGIAFEEDSWKEQNLLKDLGLLEHPVVRRESSVREPNKTTSAGGKSVPPLLKNGKGSPSLFFGAPLGEQPTQIVATRLREGGPDVELEVPSLLHTICSTIISCEENLVGLFRKDGSKLRQKKLLAWVLKNESATIGILPVNVLLDGHRHPEILVVHDYVSLLKEYLRSIPHGGIFPEILKKSLRKAIRHDEETAMCYVSAILLLLPKANLMTLLYFFKFISEMLDKEQTTRMDLHNLSICLAPSIFQVSHPDPKIMEANRDVLRNLVKNLPRIGLIPDYFLNEEVLSQLEAQASSKPSKSKKTPASPAAPASATKARVVRNSLLSGFKFLFQNNDRDQGFHRNGRKSAKRRPSFHGAVKSLRSPFMRKVSKSQDALHRTPSLNLTEQKFDLSCLTSGGAVDKKAGRKGRFHALRRSIGRLSRSRGRRLSISLDQLHQIRTAPDDEDVEVDEDEIQLGGRYFAGSSSTGNLYGEMLLKNIGSLSASVQSLDTAESVTSSAHDLSQAGSVASAPADVQSLSEGSPEKEEEVEFILSLSHKLRVEVGDPLEELPDGVLQEVQAAETTLVENSVEADDQAEGAGGEASPCPRTPGRKAAAEVDEAFQEIIKRTENLCLSAGKTREGRRSTGGFRSPSERRIGQARRRSGTPGGRPRSLSRHRPNTAANGLPVPCKVKRVLLDKDGRPRPLLSTSGWKAQADRPLRISPRSPTAPQQPPREMTPPVRSLSRRLSVPSIPLDDRVKSMCRRSTLGSPKRRHPTITFGKKTPIPQEKRGRVRSMAQKFEAGVAPALLSSPSPRPLQHSNRLNVQPPTKGGLAEVSPNLRAASPKGSKPHSSLTPDNMPRMKAPLLTPTPAKFKTPGRGRLTGSRTKQPPTGPLKAQHTPRRPVTRRNKGDEA</sequence>
<dbReference type="Gene3D" id="1.10.555.10">
    <property type="entry name" value="Rho GTPase activation protein"/>
    <property type="match status" value="1"/>
</dbReference>
<feature type="region of interest" description="Disordered" evidence="1">
    <location>
        <begin position="1000"/>
        <end position="1107"/>
    </location>
</feature>
<feature type="region of interest" description="Disordered" evidence="1">
    <location>
        <begin position="242"/>
        <end position="264"/>
    </location>
</feature>
<name>A0A7R8WKW2_9CRUS</name>
<feature type="region of interest" description="Disordered" evidence="1">
    <location>
        <begin position="828"/>
        <end position="938"/>
    </location>
</feature>
<dbReference type="SMART" id="SM00324">
    <property type="entry name" value="RhoGAP"/>
    <property type="match status" value="1"/>
</dbReference>
<dbReference type="AlphaFoldDB" id="A0A7R8WKW2"/>
<dbReference type="InterPro" id="IPR000198">
    <property type="entry name" value="RhoGAP_dom"/>
</dbReference>
<feature type="compositionally biased region" description="Polar residues" evidence="1">
    <location>
        <begin position="1011"/>
        <end position="1020"/>
    </location>
</feature>
<dbReference type="Pfam" id="PF00620">
    <property type="entry name" value="RhoGAP"/>
    <property type="match status" value="1"/>
</dbReference>
<gene>
    <name evidence="2" type="ORF">CTOB1V02_LOCUS8760</name>
</gene>
<feature type="region of interest" description="Disordered" evidence="1">
    <location>
        <begin position="550"/>
        <end position="572"/>
    </location>
</feature>
<feature type="compositionally biased region" description="Basic residues" evidence="1">
    <location>
        <begin position="554"/>
        <end position="565"/>
    </location>
</feature>
<dbReference type="InterPro" id="IPR042869">
    <property type="entry name" value="ARHGAP11A/B"/>
</dbReference>
<dbReference type="GO" id="GO:0007165">
    <property type="term" value="P:signal transduction"/>
    <property type="evidence" value="ECO:0007669"/>
    <property type="project" value="InterPro"/>
</dbReference>
<dbReference type="CDD" id="cd00159">
    <property type="entry name" value="RhoGAP"/>
    <property type="match status" value="1"/>
</dbReference>
<evidence type="ECO:0000256" key="1">
    <source>
        <dbReference type="SAM" id="MobiDB-lite"/>
    </source>
</evidence>
<dbReference type="SUPFAM" id="SSF48350">
    <property type="entry name" value="GTPase activation domain, GAP"/>
    <property type="match status" value="1"/>
</dbReference>
<proteinExistence type="predicted"/>
<feature type="compositionally biased region" description="Basic residues" evidence="1">
    <location>
        <begin position="1092"/>
        <end position="1101"/>
    </location>
</feature>
<organism evidence="2">
    <name type="scientific">Cyprideis torosa</name>
    <dbReference type="NCBI Taxonomy" id="163714"/>
    <lineage>
        <taxon>Eukaryota</taxon>
        <taxon>Metazoa</taxon>
        <taxon>Ecdysozoa</taxon>
        <taxon>Arthropoda</taxon>
        <taxon>Crustacea</taxon>
        <taxon>Oligostraca</taxon>
        <taxon>Ostracoda</taxon>
        <taxon>Podocopa</taxon>
        <taxon>Podocopida</taxon>
        <taxon>Cytherocopina</taxon>
        <taxon>Cytheroidea</taxon>
        <taxon>Cytherideidae</taxon>
        <taxon>Cyprideis</taxon>
    </lineage>
</organism>
<evidence type="ECO:0000313" key="2">
    <source>
        <dbReference type="EMBL" id="CAD7230904.1"/>
    </source>
</evidence>
<feature type="region of interest" description="Disordered" evidence="1">
    <location>
        <begin position="784"/>
        <end position="806"/>
    </location>
</feature>
<feature type="compositionally biased region" description="Low complexity" evidence="1">
    <location>
        <begin position="505"/>
        <end position="526"/>
    </location>
</feature>
<feature type="compositionally biased region" description="Polar residues" evidence="1">
    <location>
        <begin position="709"/>
        <end position="719"/>
    </location>
</feature>
<dbReference type="PROSITE" id="PS50238">
    <property type="entry name" value="RHOGAP"/>
    <property type="match status" value="1"/>
</dbReference>
<dbReference type="GO" id="GO:0005096">
    <property type="term" value="F:GTPase activator activity"/>
    <property type="evidence" value="ECO:0007669"/>
    <property type="project" value="TreeGrafter"/>
</dbReference>
<dbReference type="PANTHER" id="PTHR15670">
    <property type="entry name" value="RHO GTPASE ACTIVATING PROTEIN 11A"/>
    <property type="match status" value="1"/>
</dbReference>
<reference evidence="2" key="1">
    <citation type="submission" date="2020-11" db="EMBL/GenBank/DDBJ databases">
        <authorList>
            <person name="Tran Van P."/>
        </authorList>
    </citation>
    <scope>NUCLEOTIDE SEQUENCE</scope>
</reference>
<dbReference type="EMBL" id="OB663049">
    <property type="protein sequence ID" value="CAD7230904.1"/>
    <property type="molecule type" value="Genomic_DNA"/>
</dbReference>
<feature type="region of interest" description="Disordered" evidence="1">
    <location>
        <begin position="709"/>
        <end position="737"/>
    </location>
</feature>
<feature type="region of interest" description="Disordered" evidence="1">
    <location>
        <begin position="956"/>
        <end position="986"/>
    </location>
</feature>
<dbReference type="PANTHER" id="PTHR15670:SF4">
    <property type="entry name" value="RHO GTPASE-ACTIVATING PROTEIN 11A"/>
    <property type="match status" value="1"/>
</dbReference>
<dbReference type="OrthoDB" id="27680at2759"/>